<dbReference type="STRING" id="134601.AFA91_00950"/>
<dbReference type="Gene3D" id="3.40.718.10">
    <property type="entry name" value="Isopropylmalate Dehydrogenase"/>
    <property type="match status" value="1"/>
</dbReference>
<protein>
    <recommendedName>
        <fullName evidence="5">3-isopropylmalate dehydrogenase</fullName>
        <ecNumber evidence="5">1.1.1.85</ecNumber>
    </recommendedName>
    <alternativeName>
        <fullName evidence="14">3-IPM-DH</fullName>
    </alternativeName>
</protein>
<evidence type="ECO:0000256" key="14">
    <source>
        <dbReference type="ARBA" id="ARBA00033138"/>
    </source>
</evidence>
<dbReference type="PANTHER" id="PTHR43275">
    <property type="entry name" value="D-MALATE DEHYDROGENASE [DECARBOXYLATING]"/>
    <property type="match status" value="1"/>
</dbReference>
<dbReference type="EMBL" id="CP012150">
    <property type="protein sequence ID" value="AKS30679.1"/>
    <property type="molecule type" value="Genomic_DNA"/>
</dbReference>
<evidence type="ECO:0000256" key="3">
    <source>
        <dbReference type="ARBA" id="ARBA00008319"/>
    </source>
</evidence>
<evidence type="ECO:0000256" key="6">
    <source>
        <dbReference type="ARBA" id="ARBA00022430"/>
    </source>
</evidence>
<evidence type="ECO:0000256" key="2">
    <source>
        <dbReference type="ARBA" id="ARBA00001946"/>
    </source>
</evidence>
<dbReference type="SUPFAM" id="SSF53659">
    <property type="entry name" value="Isocitrate/Isopropylmalate dehydrogenase-like"/>
    <property type="match status" value="1"/>
</dbReference>
<dbReference type="EC" id="1.1.1.85" evidence="5"/>
<reference evidence="16 17" key="1">
    <citation type="submission" date="2015-07" db="EMBL/GenBank/DDBJ databases">
        <title>Complete genome sequence of Mycobacterium goodii X7B, a facultative thermophilic biodesulfurizing bacterium.</title>
        <authorList>
            <person name="Yu B."/>
            <person name="Li F."/>
            <person name="Xu P."/>
        </authorList>
    </citation>
    <scope>NUCLEOTIDE SEQUENCE [LARGE SCALE GENOMIC DNA]</scope>
    <source>
        <strain evidence="16 17">X7B</strain>
    </source>
</reference>
<keyword evidence="9" id="KW-0460">Magnesium</keyword>
<name>A0A0K0WZS8_MYCGD</name>
<evidence type="ECO:0000256" key="9">
    <source>
        <dbReference type="ARBA" id="ARBA00022842"/>
    </source>
</evidence>
<dbReference type="FunFam" id="3.40.718.10:FF:000006">
    <property type="entry name" value="3-isopropylmalate dehydrogenase"/>
    <property type="match status" value="1"/>
</dbReference>
<dbReference type="GO" id="GO:0009098">
    <property type="term" value="P:L-leucine biosynthetic process"/>
    <property type="evidence" value="ECO:0007669"/>
    <property type="project" value="UniProtKB-KW"/>
</dbReference>
<keyword evidence="7" id="KW-0028">Amino-acid biosynthesis</keyword>
<evidence type="ECO:0000256" key="4">
    <source>
        <dbReference type="ARBA" id="ARBA00011738"/>
    </source>
</evidence>
<dbReference type="InterPro" id="IPR024084">
    <property type="entry name" value="IsoPropMal-DH-like_dom"/>
</dbReference>
<comment type="similarity">
    <text evidence="3">Belongs to the isocitrate and isopropylmalate dehydrogenases family. LeuB type 1 subfamily.</text>
</comment>
<dbReference type="GO" id="GO:0003862">
    <property type="term" value="F:3-isopropylmalate dehydrogenase activity"/>
    <property type="evidence" value="ECO:0007669"/>
    <property type="project" value="UniProtKB-EC"/>
</dbReference>
<evidence type="ECO:0000256" key="7">
    <source>
        <dbReference type="ARBA" id="ARBA00022605"/>
    </source>
</evidence>
<dbReference type="SMART" id="SM01329">
    <property type="entry name" value="Iso_dh"/>
    <property type="match status" value="1"/>
</dbReference>
<evidence type="ECO:0000256" key="10">
    <source>
        <dbReference type="ARBA" id="ARBA00023002"/>
    </source>
</evidence>
<dbReference type="PANTHER" id="PTHR43275:SF1">
    <property type="entry name" value="D-MALATE DEHYDROGENASE [DECARBOXYLATING]"/>
    <property type="match status" value="1"/>
</dbReference>
<comment type="cofactor">
    <cofactor evidence="2">
        <name>Mg(2+)</name>
        <dbReference type="ChEBI" id="CHEBI:18420"/>
    </cofactor>
</comment>
<keyword evidence="12" id="KW-0464">Manganese</keyword>
<organism evidence="16 17">
    <name type="scientific">Mycolicibacterium goodii</name>
    <name type="common">Mycobacterium goodii</name>
    <dbReference type="NCBI Taxonomy" id="134601"/>
    <lineage>
        <taxon>Bacteria</taxon>
        <taxon>Bacillati</taxon>
        <taxon>Actinomycetota</taxon>
        <taxon>Actinomycetes</taxon>
        <taxon>Mycobacteriales</taxon>
        <taxon>Mycobacteriaceae</taxon>
        <taxon>Mycolicibacterium</taxon>
    </lineage>
</organism>
<dbReference type="GO" id="GO:0000287">
    <property type="term" value="F:magnesium ion binding"/>
    <property type="evidence" value="ECO:0007669"/>
    <property type="project" value="InterPro"/>
</dbReference>
<keyword evidence="8" id="KW-0479">Metal-binding</keyword>
<sequence length="367" mass="39060">MTYDIAVLRGDGIGPEIVDQATKVLAAATKAIPGIDLAINHLDGGADYYVRTGQVAPEITWTAMRQADAILMGSMGHPDIRMPDGTEVQGHFVVNARKSLDLYAGVRPIKAYPGSRGLDPSAKVDLVIVRESTEGLFASFGGGAQVSDDVFADTMIVTRKGSERISRYALELAGTRRGRPSDGAALVTCVDKANIFRSLAFFRRVFDEVAADYPTVRTDHALVDSFSMNLMLHPEDYDVLVTENMFGDILSDLAAALVGGLGLAPSGDIGDDHAMFQPAHGSAPDIAGQDRANPVATIVSARMMLDWLAERHDDNKLRIAAEVIERAVVETMAAGALTADLGGSLRCSQFGDAVAESVRRIASELAA</sequence>
<dbReference type="OrthoDB" id="5289857at2"/>
<keyword evidence="10" id="KW-0560">Oxidoreductase</keyword>
<evidence type="ECO:0000313" key="17">
    <source>
        <dbReference type="Proteomes" id="UP000062255"/>
    </source>
</evidence>
<dbReference type="Proteomes" id="UP000062255">
    <property type="component" value="Chromosome"/>
</dbReference>
<evidence type="ECO:0000256" key="13">
    <source>
        <dbReference type="ARBA" id="ARBA00023304"/>
    </source>
</evidence>
<proteinExistence type="inferred from homology"/>
<evidence type="ECO:0000256" key="12">
    <source>
        <dbReference type="ARBA" id="ARBA00023211"/>
    </source>
</evidence>
<dbReference type="PATRIC" id="fig|134601.6.peg.201"/>
<dbReference type="PROSITE" id="PS00470">
    <property type="entry name" value="IDH_IMDH"/>
    <property type="match status" value="1"/>
</dbReference>
<gene>
    <name evidence="16" type="ORF">AFA91_00950</name>
</gene>
<feature type="domain" description="Isopropylmalate dehydrogenase-like" evidence="15">
    <location>
        <begin position="4"/>
        <end position="354"/>
    </location>
</feature>
<evidence type="ECO:0000256" key="8">
    <source>
        <dbReference type="ARBA" id="ARBA00022723"/>
    </source>
</evidence>
<dbReference type="InterPro" id="IPR050501">
    <property type="entry name" value="ICDH/IPMDH"/>
</dbReference>
<evidence type="ECO:0000313" key="16">
    <source>
        <dbReference type="EMBL" id="AKS30679.1"/>
    </source>
</evidence>
<comment type="cofactor">
    <cofactor evidence="1">
        <name>Mn(2+)</name>
        <dbReference type="ChEBI" id="CHEBI:29035"/>
    </cofactor>
</comment>
<dbReference type="RefSeq" id="WP_049743082.1">
    <property type="nucleotide sequence ID" value="NZ_CP012150.1"/>
</dbReference>
<dbReference type="GO" id="GO:0051287">
    <property type="term" value="F:NAD binding"/>
    <property type="evidence" value="ECO:0007669"/>
    <property type="project" value="InterPro"/>
</dbReference>
<evidence type="ECO:0000256" key="11">
    <source>
        <dbReference type="ARBA" id="ARBA00023027"/>
    </source>
</evidence>
<accession>A0A0K0WZS8</accession>
<evidence type="ECO:0000259" key="15">
    <source>
        <dbReference type="SMART" id="SM01329"/>
    </source>
</evidence>
<keyword evidence="13" id="KW-0100">Branched-chain amino acid biosynthesis</keyword>
<comment type="subunit">
    <text evidence="4">Homodimer.</text>
</comment>
<dbReference type="Pfam" id="PF00180">
    <property type="entry name" value="Iso_dh"/>
    <property type="match status" value="1"/>
</dbReference>
<dbReference type="AlphaFoldDB" id="A0A0K0WZS8"/>
<dbReference type="KEGG" id="mgo:AFA91_00950"/>
<keyword evidence="11" id="KW-0520">NAD</keyword>
<evidence type="ECO:0000256" key="5">
    <source>
        <dbReference type="ARBA" id="ARBA00013101"/>
    </source>
</evidence>
<keyword evidence="6" id="KW-0432">Leucine biosynthesis</keyword>
<evidence type="ECO:0000256" key="1">
    <source>
        <dbReference type="ARBA" id="ARBA00001936"/>
    </source>
</evidence>
<dbReference type="InterPro" id="IPR019818">
    <property type="entry name" value="IsoCit/isopropylmalate_DH_CS"/>
</dbReference>